<dbReference type="PANTHER" id="PTHR33494:SF1">
    <property type="entry name" value="C2H2-TYPE DOMAIN-CONTAINING PROTEIN-RELATED"/>
    <property type="match status" value="1"/>
</dbReference>
<dbReference type="OrthoDB" id="1516808at2759"/>
<dbReference type="Proteomes" id="UP001085076">
    <property type="component" value="Miscellaneous, Linkage group lg08"/>
</dbReference>
<name>A0A9D5C2Z8_9LILI</name>
<accession>A0A9D5C2Z8</accession>
<evidence type="ECO:0000259" key="1">
    <source>
        <dbReference type="Pfam" id="PF12807"/>
    </source>
</evidence>
<dbReference type="Pfam" id="PF24818">
    <property type="entry name" value="PH_TRF2_HOY1"/>
    <property type="match status" value="1"/>
</dbReference>
<reference evidence="3" key="2">
    <citation type="journal article" date="2022" name="Hortic Res">
        <title>The genome of Dioscorea zingiberensis sheds light on the biosynthesis, origin and evolution of the medicinally important diosgenin saponins.</title>
        <authorList>
            <person name="Li Y."/>
            <person name="Tan C."/>
            <person name="Li Z."/>
            <person name="Guo J."/>
            <person name="Li S."/>
            <person name="Chen X."/>
            <person name="Wang C."/>
            <person name="Dai X."/>
            <person name="Yang H."/>
            <person name="Song W."/>
            <person name="Hou L."/>
            <person name="Xu J."/>
            <person name="Tong Z."/>
            <person name="Xu A."/>
            <person name="Yuan X."/>
            <person name="Wang W."/>
            <person name="Yang Q."/>
            <person name="Chen L."/>
            <person name="Sun Z."/>
            <person name="Wang K."/>
            <person name="Pan B."/>
            <person name="Chen J."/>
            <person name="Bao Y."/>
            <person name="Liu F."/>
            <person name="Qi X."/>
            <person name="Gang D.R."/>
            <person name="Wen J."/>
            <person name="Li J."/>
        </authorList>
    </citation>
    <scope>NUCLEOTIDE SEQUENCE</scope>
    <source>
        <strain evidence="3">Dzin_1.0</strain>
    </source>
</reference>
<evidence type="ECO:0000313" key="3">
    <source>
        <dbReference type="EMBL" id="KAJ0965756.1"/>
    </source>
</evidence>
<evidence type="ECO:0000259" key="2">
    <source>
        <dbReference type="Pfam" id="PF24818"/>
    </source>
</evidence>
<reference evidence="3" key="1">
    <citation type="submission" date="2021-03" db="EMBL/GenBank/DDBJ databases">
        <authorList>
            <person name="Li Z."/>
            <person name="Yang C."/>
        </authorList>
    </citation>
    <scope>NUCLEOTIDE SEQUENCE</scope>
    <source>
        <strain evidence="3">Dzin_1.0</strain>
        <tissue evidence="3">Leaf</tissue>
    </source>
</reference>
<protein>
    <submittedName>
        <fullName evidence="3">Uncharacterized protein</fullName>
    </submittedName>
</protein>
<dbReference type="Pfam" id="PF12807">
    <property type="entry name" value="eIF3_p135"/>
    <property type="match status" value="1"/>
</dbReference>
<dbReference type="InterPro" id="IPR033646">
    <property type="entry name" value="CLU-central"/>
</dbReference>
<sequence length="308" mass="34196">MAHKFYEDTALPKLVADFGSLELSPVDGTLTDFMHTRGLQMRSLGSVVELADKLPHVQSLCIHEMIVRAFKHILQAVIATVDDIEEMAGSVVSCLNVLLGSLPGEAVDSDLANTVSLKHKWLEIFLLKRFGWKWKDEVSSDLRKFSVLRGLCHKWGAGAGAADMLPSELLSPLQVVGVLRLGKRTLKSTAASSTTDKLKASNFPASLLRIGSWECISRYEGDLVAKCYYAKHKLVWEVLEGGLKSKIEIQWSDITALKATCPENGPGTLDVVLARQPLFFRETNPQPRKHALWQATWILLVDKQVLHK</sequence>
<comment type="caution">
    <text evidence="3">The sequence shown here is derived from an EMBL/GenBank/DDBJ whole genome shotgun (WGS) entry which is preliminary data.</text>
</comment>
<evidence type="ECO:0000313" key="4">
    <source>
        <dbReference type="Proteomes" id="UP001085076"/>
    </source>
</evidence>
<keyword evidence="4" id="KW-1185">Reference proteome</keyword>
<gene>
    <name evidence="3" type="ORF">J5N97_026894</name>
</gene>
<organism evidence="3 4">
    <name type="scientific">Dioscorea zingiberensis</name>
    <dbReference type="NCBI Taxonomy" id="325984"/>
    <lineage>
        <taxon>Eukaryota</taxon>
        <taxon>Viridiplantae</taxon>
        <taxon>Streptophyta</taxon>
        <taxon>Embryophyta</taxon>
        <taxon>Tracheophyta</taxon>
        <taxon>Spermatophyta</taxon>
        <taxon>Magnoliopsida</taxon>
        <taxon>Liliopsida</taxon>
        <taxon>Dioscoreales</taxon>
        <taxon>Dioscoreaceae</taxon>
        <taxon>Dioscorea</taxon>
    </lineage>
</organism>
<feature type="domain" description="CLU central" evidence="1">
    <location>
        <begin position="23"/>
        <end position="157"/>
    </location>
</feature>
<dbReference type="CDD" id="cd15466">
    <property type="entry name" value="CLU-central"/>
    <property type="match status" value="1"/>
</dbReference>
<dbReference type="EMBL" id="JAGGNH010000008">
    <property type="protein sequence ID" value="KAJ0965756.1"/>
    <property type="molecule type" value="Genomic_DNA"/>
</dbReference>
<proteinExistence type="predicted"/>
<dbReference type="PANTHER" id="PTHR33494">
    <property type="entry name" value="OS02G0793800 PROTEIN"/>
    <property type="match status" value="1"/>
</dbReference>
<dbReference type="AlphaFoldDB" id="A0A9D5C2Z8"/>
<dbReference type="InterPro" id="IPR057939">
    <property type="entry name" value="TRF2_HOY1_PH"/>
</dbReference>
<feature type="domain" description="TRF2/HOY1 PH-like" evidence="2">
    <location>
        <begin position="202"/>
        <end position="296"/>
    </location>
</feature>